<feature type="domain" description="Helicase C-terminal" evidence="11">
    <location>
        <begin position="582"/>
        <end position="727"/>
    </location>
</feature>
<dbReference type="SUPFAM" id="SSF52540">
    <property type="entry name" value="P-loop containing nucleoside triphosphate hydrolases"/>
    <property type="match status" value="1"/>
</dbReference>
<dbReference type="InterPro" id="IPR011545">
    <property type="entry name" value="DEAD/DEAH_box_helicase_dom"/>
</dbReference>
<dbReference type="Pfam" id="PF00270">
    <property type="entry name" value="DEAD"/>
    <property type="match status" value="1"/>
</dbReference>
<gene>
    <name evidence="13" type="ORF">P3X46_007807</name>
</gene>
<dbReference type="Gene3D" id="3.40.50.1820">
    <property type="entry name" value="alpha/beta hydrolase"/>
    <property type="match status" value="1"/>
</dbReference>
<dbReference type="InterPro" id="IPR014014">
    <property type="entry name" value="RNA_helicase_DEAD_Q_motif"/>
</dbReference>
<dbReference type="CDD" id="cd18787">
    <property type="entry name" value="SF2_C_DEAD"/>
    <property type="match status" value="1"/>
</dbReference>
<evidence type="ECO:0000259" key="12">
    <source>
        <dbReference type="PROSITE" id="PS51195"/>
    </source>
</evidence>
<dbReference type="PROSITE" id="PS51194">
    <property type="entry name" value="HELICASE_CTER"/>
    <property type="match status" value="1"/>
</dbReference>
<evidence type="ECO:0000256" key="9">
    <source>
        <dbReference type="PROSITE-ProRule" id="PRU10038"/>
    </source>
</evidence>
<evidence type="ECO:0000256" key="3">
    <source>
        <dbReference type="ARBA" id="ARBA00022741"/>
    </source>
</evidence>
<name>A0ABQ9MVN5_HEVBR</name>
<dbReference type="InterPro" id="IPR014001">
    <property type="entry name" value="Helicase_ATP-bd"/>
</dbReference>
<dbReference type="InterPro" id="IPR033140">
    <property type="entry name" value="Lipase_GDXG_put_SER_AS"/>
</dbReference>
<keyword evidence="7" id="KW-0694">RNA-binding</keyword>
<comment type="caution">
    <text evidence="13">The sequence shown here is derived from an EMBL/GenBank/DDBJ whole genome shotgun (WGS) entry which is preliminary data.</text>
</comment>
<dbReference type="EC" id="3.6.4.13" evidence="2"/>
<protein>
    <recommendedName>
        <fullName evidence="2">RNA helicase</fullName>
        <ecNumber evidence="2">3.6.4.13</ecNumber>
    </recommendedName>
</protein>
<evidence type="ECO:0000256" key="2">
    <source>
        <dbReference type="ARBA" id="ARBA00012552"/>
    </source>
</evidence>
<dbReference type="PROSITE" id="PS51195">
    <property type="entry name" value="Q_MOTIF"/>
    <property type="match status" value="1"/>
</dbReference>
<dbReference type="Gene3D" id="3.40.50.300">
    <property type="entry name" value="P-loop containing nucleotide triphosphate hydrolases"/>
    <property type="match status" value="2"/>
</dbReference>
<dbReference type="SMART" id="SM00487">
    <property type="entry name" value="DEXDc"/>
    <property type="match status" value="1"/>
</dbReference>
<sequence length="731" mass="82215">MSLVAEAPGYLQAFSDGSVKRFSPETVPSSMQSTNGYKFKDVVIDPSKPITARLFLPESSASRLPVMVYFHGGGFCIGSTTWLGYHHFLGDFSVTSQCVVLSIDYRLAPENRLPIAYDDCYISLEWLSHQVIVDPWLELADLSRVFLSGDSAGGNIAHHVAIRAMKNKVSHVNIKGLLLIHPYFGSEKRTKKEMADGAAGDVEMNDMFWRLSIPEGSNRDYFGCNFEIHDLSAAEWRVFPATVVHVAGLDFLHERGVVYAEFLAKHGVKEVELVEAEGESHVFHTFQTLILDTQILLSRASQNMGETRDNDAYEEELLDYEEEEEKAPDSVTAKVNGESAKKGYVGIHSSGFRDFLLKPELLRAIVDSGFEHPSEVQHECIPQAILGMDVICQAKSGMGKTAVFVLSTLQQIEPTSGQVSALVLCHTRELAYQICHEFERFSTYLPDTKVAVFYGGVNIKIHKDLLKNECPHIVVGTPGRILALARDKELSLKNVRHFILDECDKMLESLDMRRDVQEIFKMTPHDKQVMMFSATLSKEIRPVCKKFMQDPMEIYVDDEAKLTLHGLVQHYIKLTELEKNRKLNDLLDALDFNQVVIFVKSVNRAAELNKLLVECNFPSICIHSGMSQEERLTRYKGFKEGHKRILVATDLVGRGIDIERVNIVINYDMPDSADTYLHRVGRAGRFGTKGLAITFVSSASDSDVLNQVQERFEVDIKELPEQIDTSTYMPS</sequence>
<dbReference type="SUPFAM" id="SSF53474">
    <property type="entry name" value="alpha/beta-Hydrolases"/>
    <property type="match status" value="1"/>
</dbReference>
<dbReference type="PANTHER" id="PTHR47958">
    <property type="entry name" value="ATP-DEPENDENT RNA HELICASE DBP3"/>
    <property type="match status" value="1"/>
</dbReference>
<reference evidence="13" key="1">
    <citation type="journal article" date="2023" name="Plant Biotechnol. J.">
        <title>Chromosome-level wild Hevea brasiliensis genome provides new tools for genomic-assisted breeding and valuable loci to elevate rubber yield.</title>
        <authorList>
            <person name="Cheng H."/>
            <person name="Song X."/>
            <person name="Hu Y."/>
            <person name="Wu T."/>
            <person name="Yang Q."/>
            <person name="An Z."/>
            <person name="Feng S."/>
            <person name="Deng Z."/>
            <person name="Wu W."/>
            <person name="Zeng X."/>
            <person name="Tu M."/>
            <person name="Wang X."/>
            <person name="Huang H."/>
        </authorList>
    </citation>
    <scope>NUCLEOTIDE SEQUENCE</scope>
    <source>
        <strain evidence="13">MT/VB/25A 57/8</strain>
    </source>
</reference>
<feature type="active site" evidence="9">
    <location>
        <position position="151"/>
    </location>
</feature>
<comment type="similarity">
    <text evidence="1">Belongs to the 'GDXG' lipolytic enzyme family.</text>
</comment>
<evidence type="ECO:0000256" key="4">
    <source>
        <dbReference type="ARBA" id="ARBA00022801"/>
    </source>
</evidence>
<evidence type="ECO:0000256" key="5">
    <source>
        <dbReference type="ARBA" id="ARBA00022806"/>
    </source>
</evidence>
<dbReference type="PROSITE" id="PS01174">
    <property type="entry name" value="LIPASE_GDXG_SER"/>
    <property type="match status" value="1"/>
</dbReference>
<accession>A0ABQ9MVN5</accession>
<dbReference type="InterPro" id="IPR013094">
    <property type="entry name" value="AB_hydrolase_3"/>
</dbReference>
<dbReference type="InterPro" id="IPR029058">
    <property type="entry name" value="AB_hydrolase_fold"/>
</dbReference>
<evidence type="ECO:0000256" key="8">
    <source>
        <dbReference type="PROSITE-ProRule" id="PRU00552"/>
    </source>
</evidence>
<keyword evidence="6" id="KW-0067">ATP-binding</keyword>
<evidence type="ECO:0000256" key="1">
    <source>
        <dbReference type="ARBA" id="ARBA00010515"/>
    </source>
</evidence>
<dbReference type="SMART" id="SM00490">
    <property type="entry name" value="HELICc"/>
    <property type="match status" value="1"/>
</dbReference>
<keyword evidence="5" id="KW-0347">Helicase</keyword>
<evidence type="ECO:0000313" key="13">
    <source>
        <dbReference type="EMBL" id="KAJ9184023.1"/>
    </source>
</evidence>
<evidence type="ECO:0000259" key="11">
    <source>
        <dbReference type="PROSITE" id="PS51194"/>
    </source>
</evidence>
<dbReference type="Proteomes" id="UP001174677">
    <property type="component" value="Chromosome 4"/>
</dbReference>
<keyword evidence="3" id="KW-0547">Nucleotide-binding</keyword>
<dbReference type="Pfam" id="PF07859">
    <property type="entry name" value="Abhydrolase_3"/>
    <property type="match status" value="1"/>
</dbReference>
<dbReference type="CDD" id="cd17950">
    <property type="entry name" value="DEADc_DDX39"/>
    <property type="match status" value="1"/>
</dbReference>
<evidence type="ECO:0000313" key="14">
    <source>
        <dbReference type="Proteomes" id="UP001174677"/>
    </source>
</evidence>
<dbReference type="InterPro" id="IPR001650">
    <property type="entry name" value="Helicase_C-like"/>
</dbReference>
<keyword evidence="14" id="KW-1185">Reference proteome</keyword>
<dbReference type="EMBL" id="JARPOI010000004">
    <property type="protein sequence ID" value="KAJ9184023.1"/>
    <property type="molecule type" value="Genomic_DNA"/>
</dbReference>
<dbReference type="InterPro" id="IPR027417">
    <property type="entry name" value="P-loop_NTPase"/>
</dbReference>
<keyword evidence="4" id="KW-0378">Hydrolase</keyword>
<dbReference type="PROSITE" id="PS51192">
    <property type="entry name" value="HELICASE_ATP_BIND_1"/>
    <property type="match status" value="1"/>
</dbReference>
<evidence type="ECO:0000259" key="10">
    <source>
        <dbReference type="PROSITE" id="PS51192"/>
    </source>
</evidence>
<feature type="short sequence motif" description="Q motif" evidence="8">
    <location>
        <begin position="350"/>
        <end position="378"/>
    </location>
</feature>
<evidence type="ECO:0000256" key="7">
    <source>
        <dbReference type="ARBA" id="ARBA00022884"/>
    </source>
</evidence>
<feature type="domain" description="Helicase ATP-binding" evidence="10">
    <location>
        <begin position="381"/>
        <end position="554"/>
    </location>
</feature>
<evidence type="ECO:0000256" key="6">
    <source>
        <dbReference type="ARBA" id="ARBA00022840"/>
    </source>
</evidence>
<feature type="domain" description="DEAD-box RNA helicase Q" evidence="12">
    <location>
        <begin position="350"/>
        <end position="378"/>
    </location>
</feature>
<dbReference type="Pfam" id="PF00271">
    <property type="entry name" value="Helicase_C"/>
    <property type="match status" value="1"/>
</dbReference>
<organism evidence="13 14">
    <name type="scientific">Hevea brasiliensis</name>
    <name type="common">Para rubber tree</name>
    <name type="synonym">Siphonia brasiliensis</name>
    <dbReference type="NCBI Taxonomy" id="3981"/>
    <lineage>
        <taxon>Eukaryota</taxon>
        <taxon>Viridiplantae</taxon>
        <taxon>Streptophyta</taxon>
        <taxon>Embryophyta</taxon>
        <taxon>Tracheophyta</taxon>
        <taxon>Spermatophyta</taxon>
        <taxon>Magnoliopsida</taxon>
        <taxon>eudicotyledons</taxon>
        <taxon>Gunneridae</taxon>
        <taxon>Pentapetalae</taxon>
        <taxon>rosids</taxon>
        <taxon>fabids</taxon>
        <taxon>Malpighiales</taxon>
        <taxon>Euphorbiaceae</taxon>
        <taxon>Crotonoideae</taxon>
        <taxon>Micrandreae</taxon>
        <taxon>Hevea</taxon>
    </lineage>
</organism>
<proteinExistence type="inferred from homology"/>